<dbReference type="GO" id="GO:0003824">
    <property type="term" value="F:catalytic activity"/>
    <property type="evidence" value="ECO:0007669"/>
    <property type="project" value="UniProtKB-ARBA"/>
</dbReference>
<evidence type="ECO:0000313" key="2">
    <source>
        <dbReference type="EMBL" id="QQZ50415.1"/>
    </source>
</evidence>
<dbReference type="PANTHER" id="PTHR43459:SF1">
    <property type="entry name" value="EG:BACN32G11.4 PROTEIN"/>
    <property type="match status" value="1"/>
</dbReference>
<gene>
    <name evidence="2" type="ORF">JKL49_01805</name>
</gene>
<accession>A0A974P4S4</accession>
<dbReference type="CDD" id="cd06558">
    <property type="entry name" value="crotonase-like"/>
    <property type="match status" value="1"/>
</dbReference>
<dbReference type="InterPro" id="IPR029045">
    <property type="entry name" value="ClpP/crotonase-like_dom_sf"/>
</dbReference>
<feature type="region of interest" description="Disordered" evidence="1">
    <location>
        <begin position="71"/>
        <end position="104"/>
    </location>
</feature>
<dbReference type="SUPFAM" id="SSF52096">
    <property type="entry name" value="ClpP/crotonase"/>
    <property type="match status" value="1"/>
</dbReference>
<organism evidence="2">
    <name type="scientific">Phenylobacterium glaciei</name>
    <dbReference type="NCBI Taxonomy" id="2803784"/>
    <lineage>
        <taxon>Bacteria</taxon>
        <taxon>Pseudomonadati</taxon>
        <taxon>Pseudomonadota</taxon>
        <taxon>Alphaproteobacteria</taxon>
        <taxon>Caulobacterales</taxon>
        <taxon>Caulobacteraceae</taxon>
        <taxon>Phenylobacterium</taxon>
    </lineage>
</organism>
<name>A0A974P4S4_9CAUL</name>
<evidence type="ECO:0000256" key="1">
    <source>
        <dbReference type="SAM" id="MobiDB-lite"/>
    </source>
</evidence>
<protein>
    <submittedName>
        <fullName evidence="2">Enoyl-CoA hydratase/isomerase family protein</fullName>
    </submittedName>
</protein>
<dbReference type="AlphaFoldDB" id="A0A974P4S4"/>
<sequence>MEERIKVDLKDGVADVRLVRVDKMNALDDHMFQALIDTGEELKTRPGVRAIVLSGEGKAFCAGLDMGNFGKMASGERSGGQSSTGEALLTPKRTRAAPTAPSTR</sequence>
<reference evidence="2" key="1">
    <citation type="submission" date="2021-01" db="EMBL/GenBank/DDBJ databases">
        <title>Genome sequence of Phenylobacterium sp. 20VBR1 isolated from a valley glaceir, Ny-Alesund, Svalbard.</title>
        <authorList>
            <person name="Thomas F.A."/>
            <person name="Krishnan K.P."/>
            <person name="Sinha R.K."/>
        </authorList>
    </citation>
    <scope>NUCLEOTIDE SEQUENCE</scope>
    <source>
        <strain evidence="2">20VBR1</strain>
    </source>
</reference>
<dbReference type="Pfam" id="PF00378">
    <property type="entry name" value="ECH_1"/>
    <property type="match status" value="1"/>
</dbReference>
<dbReference type="Gene3D" id="3.90.226.10">
    <property type="entry name" value="2-enoyl-CoA Hydratase, Chain A, domain 1"/>
    <property type="match status" value="1"/>
</dbReference>
<dbReference type="EMBL" id="CP068570">
    <property type="protein sequence ID" value="QQZ50415.1"/>
    <property type="molecule type" value="Genomic_DNA"/>
</dbReference>
<proteinExistence type="predicted"/>
<dbReference type="PANTHER" id="PTHR43459">
    <property type="entry name" value="ENOYL-COA HYDRATASE"/>
    <property type="match status" value="1"/>
</dbReference>
<dbReference type="InterPro" id="IPR001753">
    <property type="entry name" value="Enoyl-CoA_hydra/iso"/>
</dbReference>